<evidence type="ECO:0000259" key="2">
    <source>
        <dbReference type="PROSITE" id="PS50110"/>
    </source>
</evidence>
<keyword evidence="1" id="KW-0597">Phosphoprotein</keyword>
<dbReference type="GO" id="GO:0000160">
    <property type="term" value="P:phosphorelay signal transduction system"/>
    <property type="evidence" value="ECO:0007669"/>
    <property type="project" value="InterPro"/>
</dbReference>
<proteinExistence type="predicted"/>
<dbReference type="InterPro" id="IPR011006">
    <property type="entry name" value="CheY-like_superfamily"/>
</dbReference>
<dbReference type="SMART" id="SM00448">
    <property type="entry name" value="REC"/>
    <property type="match status" value="1"/>
</dbReference>
<dbReference type="Pfam" id="PF00072">
    <property type="entry name" value="Response_reg"/>
    <property type="match status" value="1"/>
</dbReference>
<gene>
    <name evidence="3" type="ORF">AMYX_13170</name>
</gene>
<protein>
    <recommendedName>
        <fullName evidence="2">Response regulatory domain-containing protein</fullName>
    </recommendedName>
</protein>
<dbReference type="AlphaFoldDB" id="A0A7I9VJI1"/>
<dbReference type="PROSITE" id="PS50110">
    <property type="entry name" value="RESPONSE_REGULATORY"/>
    <property type="match status" value="1"/>
</dbReference>
<evidence type="ECO:0000313" key="4">
    <source>
        <dbReference type="Proteomes" id="UP000503640"/>
    </source>
</evidence>
<keyword evidence="4" id="KW-1185">Reference proteome</keyword>
<dbReference type="Gene3D" id="3.40.50.2300">
    <property type="match status" value="1"/>
</dbReference>
<dbReference type="InterPro" id="IPR001789">
    <property type="entry name" value="Sig_transdc_resp-reg_receiver"/>
</dbReference>
<comment type="caution">
    <text evidence="3">The sequence shown here is derived from an EMBL/GenBank/DDBJ whole genome shotgun (WGS) entry which is preliminary data.</text>
</comment>
<reference evidence="4" key="1">
    <citation type="journal article" date="2020" name="Appl. Environ. Microbiol.">
        <title>Diazotrophic Anaeromyxobacter Isolates from Soils.</title>
        <authorList>
            <person name="Masuda Y."/>
            <person name="Yamanaka H."/>
            <person name="Xu Z.X."/>
            <person name="Shiratori Y."/>
            <person name="Aono T."/>
            <person name="Amachi S."/>
            <person name="Senoo K."/>
            <person name="Itoh H."/>
        </authorList>
    </citation>
    <scope>NUCLEOTIDE SEQUENCE [LARGE SCALE GENOMIC DNA]</scope>
    <source>
        <strain evidence="4">R267</strain>
    </source>
</reference>
<feature type="domain" description="Response regulatory" evidence="2">
    <location>
        <begin position="4"/>
        <end position="123"/>
    </location>
</feature>
<dbReference type="SUPFAM" id="SSF52172">
    <property type="entry name" value="CheY-like"/>
    <property type="match status" value="1"/>
</dbReference>
<feature type="modified residue" description="4-aspartylphosphate" evidence="1">
    <location>
        <position position="55"/>
    </location>
</feature>
<name>A0A7I9VJI1_9BACT</name>
<dbReference type="EMBL" id="BJTG01000003">
    <property type="protein sequence ID" value="GEJ56576.1"/>
    <property type="molecule type" value="Genomic_DNA"/>
</dbReference>
<evidence type="ECO:0000256" key="1">
    <source>
        <dbReference type="PROSITE-ProRule" id="PRU00169"/>
    </source>
</evidence>
<organism evidence="3 4">
    <name type="scientific">Anaeromyxobacter diazotrophicus</name>
    <dbReference type="NCBI Taxonomy" id="2590199"/>
    <lineage>
        <taxon>Bacteria</taxon>
        <taxon>Pseudomonadati</taxon>
        <taxon>Myxococcota</taxon>
        <taxon>Myxococcia</taxon>
        <taxon>Myxococcales</taxon>
        <taxon>Cystobacterineae</taxon>
        <taxon>Anaeromyxobacteraceae</taxon>
        <taxon>Anaeromyxobacter</taxon>
    </lineage>
</organism>
<dbReference type="RefSeq" id="WP_176064085.1">
    <property type="nucleotide sequence ID" value="NZ_BJTG01000003.1"/>
</dbReference>
<dbReference type="Proteomes" id="UP000503640">
    <property type="component" value="Unassembled WGS sequence"/>
</dbReference>
<accession>A0A7I9VJI1</accession>
<sequence>MDGPVLLLDDDADLRFVLSEFVELQCGRRCLTVGSYQELVAAADAVSRCSVALLDVNLGAGQPTGIDAYRWLVGQAFGGRLYFFTGHARSHPLLAEIEKLGGVQVLSKPLDSDKLMEVLACPTPQVSSR</sequence>
<evidence type="ECO:0000313" key="3">
    <source>
        <dbReference type="EMBL" id="GEJ56576.1"/>
    </source>
</evidence>